<reference evidence="15 16" key="1">
    <citation type="submission" date="2018-07" db="EMBL/GenBank/DDBJ databases">
        <title>Sequencing the genomes of 1000 actinobacteria strains.</title>
        <authorList>
            <person name="Klenk H.-P."/>
        </authorList>
    </citation>
    <scope>NUCLEOTIDE SEQUENCE [LARGE SCALE GENOMIC DNA]</scope>
    <source>
        <strain evidence="15 16">DSM 14442</strain>
    </source>
</reference>
<evidence type="ECO:0000256" key="4">
    <source>
        <dbReference type="ARBA" id="ARBA00022705"/>
    </source>
</evidence>
<evidence type="ECO:0000256" key="9">
    <source>
        <dbReference type="ARBA" id="ARBA00023204"/>
    </source>
</evidence>
<comment type="caution">
    <text evidence="15">The sequence shown here is derived from an EMBL/GenBank/DDBJ whole genome shotgun (WGS) entry which is preliminary data.</text>
</comment>
<dbReference type="PROSITE" id="PS00893">
    <property type="entry name" value="NUDIX_BOX"/>
    <property type="match status" value="1"/>
</dbReference>
<evidence type="ECO:0000256" key="10">
    <source>
        <dbReference type="ARBA" id="ARBA00035861"/>
    </source>
</evidence>
<dbReference type="PANTHER" id="PTHR47707">
    <property type="entry name" value="8-OXO-DGTP DIPHOSPHATASE"/>
    <property type="match status" value="1"/>
</dbReference>
<dbReference type="PANTHER" id="PTHR47707:SF1">
    <property type="entry name" value="NUDIX HYDROLASE FAMILY PROTEIN"/>
    <property type="match status" value="1"/>
</dbReference>
<evidence type="ECO:0000313" key="16">
    <source>
        <dbReference type="Proteomes" id="UP000256727"/>
    </source>
</evidence>
<dbReference type="GO" id="GO:0044715">
    <property type="term" value="F:8-oxo-dGDP phosphatase activity"/>
    <property type="evidence" value="ECO:0007669"/>
    <property type="project" value="TreeGrafter"/>
</dbReference>
<feature type="domain" description="Nudix hydrolase" evidence="14">
    <location>
        <begin position="32"/>
        <end position="168"/>
    </location>
</feature>
<dbReference type="PRINTS" id="PR00502">
    <property type="entry name" value="NUDIXFAMILY"/>
</dbReference>
<comment type="similarity">
    <text evidence="2 12">Belongs to the Nudix hydrolase family.</text>
</comment>
<dbReference type="GO" id="GO:0006281">
    <property type="term" value="P:DNA repair"/>
    <property type="evidence" value="ECO:0007669"/>
    <property type="project" value="UniProtKB-KW"/>
</dbReference>
<proteinExistence type="inferred from homology"/>
<dbReference type="Proteomes" id="UP000256727">
    <property type="component" value="Unassembled WGS sequence"/>
</dbReference>
<dbReference type="GO" id="GO:0035539">
    <property type="term" value="F:8-oxo-7,8-dihydrodeoxyguanosine triphosphate pyrophosphatase activity"/>
    <property type="evidence" value="ECO:0007669"/>
    <property type="project" value="UniProtKB-EC"/>
</dbReference>
<evidence type="ECO:0000256" key="3">
    <source>
        <dbReference type="ARBA" id="ARBA00022457"/>
    </source>
</evidence>
<evidence type="ECO:0000256" key="8">
    <source>
        <dbReference type="ARBA" id="ARBA00022842"/>
    </source>
</evidence>
<evidence type="ECO:0000256" key="1">
    <source>
        <dbReference type="ARBA" id="ARBA00001946"/>
    </source>
</evidence>
<evidence type="ECO:0000256" key="6">
    <source>
        <dbReference type="ARBA" id="ARBA00022763"/>
    </source>
</evidence>
<dbReference type="EMBL" id="QREH01000001">
    <property type="protein sequence ID" value="REE03451.1"/>
    <property type="molecule type" value="Genomic_DNA"/>
</dbReference>
<keyword evidence="5" id="KW-0479">Metal-binding</keyword>
<evidence type="ECO:0000256" key="13">
    <source>
        <dbReference type="SAM" id="MobiDB-lite"/>
    </source>
</evidence>
<dbReference type="GO" id="GO:0044716">
    <property type="term" value="F:8-oxo-GDP phosphatase activity"/>
    <property type="evidence" value="ECO:0007669"/>
    <property type="project" value="TreeGrafter"/>
</dbReference>
<sequence>MSDVTSETPAVPYHVKGPNAVSRPASRPVSRTPRPVVGAAVLDEVAAPTVLLAARRSAPEALAGLWEFPGGKVEPGEDSRSALVREVHEELGVHIRLDREVAADHPEGWLLGNGARMRVFTAVIIEGDPQPLEDHDLLEWRALDRAVLQELDWIPADRPIVDALVELVRPES</sequence>
<protein>
    <recommendedName>
        <fullName evidence="11">8-oxo-dGTP diphosphatase</fullName>
        <ecNumber evidence="11">3.6.1.55</ecNumber>
    </recommendedName>
</protein>
<dbReference type="Pfam" id="PF00293">
    <property type="entry name" value="NUDIX"/>
    <property type="match status" value="1"/>
</dbReference>
<accession>A0A3D9LAQ5</accession>
<comment type="cofactor">
    <cofactor evidence="1">
        <name>Mg(2+)</name>
        <dbReference type="ChEBI" id="CHEBI:18420"/>
    </cofactor>
</comment>
<dbReference type="InterPro" id="IPR020084">
    <property type="entry name" value="NUDIX_hydrolase_CS"/>
</dbReference>
<evidence type="ECO:0000256" key="12">
    <source>
        <dbReference type="RuleBase" id="RU003476"/>
    </source>
</evidence>
<dbReference type="GO" id="GO:0046872">
    <property type="term" value="F:metal ion binding"/>
    <property type="evidence" value="ECO:0007669"/>
    <property type="project" value="UniProtKB-KW"/>
</dbReference>
<dbReference type="EC" id="3.6.1.55" evidence="11"/>
<dbReference type="RefSeq" id="WP_115931564.1">
    <property type="nucleotide sequence ID" value="NZ_QREH01000001.1"/>
</dbReference>
<dbReference type="InterPro" id="IPR047127">
    <property type="entry name" value="MutT-like"/>
</dbReference>
<evidence type="ECO:0000256" key="2">
    <source>
        <dbReference type="ARBA" id="ARBA00005582"/>
    </source>
</evidence>
<keyword evidence="8" id="KW-0460">Magnesium</keyword>
<name>A0A3D9LAQ5_9MICC</name>
<dbReference type="OrthoDB" id="9804442at2"/>
<dbReference type="InterPro" id="IPR000086">
    <property type="entry name" value="NUDIX_hydrolase_dom"/>
</dbReference>
<dbReference type="InterPro" id="IPR020476">
    <property type="entry name" value="Nudix_hydrolase"/>
</dbReference>
<keyword evidence="9" id="KW-0234">DNA repair</keyword>
<keyword evidence="16" id="KW-1185">Reference proteome</keyword>
<keyword evidence="7 12" id="KW-0378">Hydrolase</keyword>
<evidence type="ECO:0000256" key="7">
    <source>
        <dbReference type="ARBA" id="ARBA00022801"/>
    </source>
</evidence>
<dbReference type="InterPro" id="IPR015797">
    <property type="entry name" value="NUDIX_hydrolase-like_dom_sf"/>
</dbReference>
<evidence type="ECO:0000256" key="11">
    <source>
        <dbReference type="ARBA" id="ARBA00038905"/>
    </source>
</evidence>
<dbReference type="CDD" id="cd03425">
    <property type="entry name" value="NUDIX_MutT_NudA_like"/>
    <property type="match status" value="1"/>
</dbReference>
<dbReference type="AlphaFoldDB" id="A0A3D9LAQ5"/>
<comment type="catalytic activity">
    <reaction evidence="10">
        <text>8-oxo-dGTP + H2O = 8-oxo-dGMP + diphosphate + H(+)</text>
        <dbReference type="Rhea" id="RHEA:31575"/>
        <dbReference type="ChEBI" id="CHEBI:15377"/>
        <dbReference type="ChEBI" id="CHEBI:15378"/>
        <dbReference type="ChEBI" id="CHEBI:33019"/>
        <dbReference type="ChEBI" id="CHEBI:63224"/>
        <dbReference type="ChEBI" id="CHEBI:77896"/>
        <dbReference type="EC" id="3.6.1.55"/>
    </reaction>
</comment>
<dbReference type="PROSITE" id="PS51462">
    <property type="entry name" value="NUDIX"/>
    <property type="match status" value="1"/>
</dbReference>
<dbReference type="GO" id="GO:0008413">
    <property type="term" value="F:8-oxo-7,8-dihydroguanosine triphosphate pyrophosphatase activity"/>
    <property type="evidence" value="ECO:0007669"/>
    <property type="project" value="TreeGrafter"/>
</dbReference>
<dbReference type="Gene3D" id="3.90.79.10">
    <property type="entry name" value="Nucleoside Triphosphate Pyrophosphohydrolase"/>
    <property type="match status" value="1"/>
</dbReference>
<evidence type="ECO:0000256" key="5">
    <source>
        <dbReference type="ARBA" id="ARBA00022723"/>
    </source>
</evidence>
<keyword evidence="6" id="KW-0227">DNA damage</keyword>
<dbReference type="GO" id="GO:0006260">
    <property type="term" value="P:DNA replication"/>
    <property type="evidence" value="ECO:0007669"/>
    <property type="project" value="UniProtKB-KW"/>
</dbReference>
<evidence type="ECO:0000259" key="14">
    <source>
        <dbReference type="PROSITE" id="PS51462"/>
    </source>
</evidence>
<keyword evidence="4" id="KW-0235">DNA replication</keyword>
<dbReference type="SUPFAM" id="SSF55811">
    <property type="entry name" value="Nudix"/>
    <property type="match status" value="1"/>
</dbReference>
<evidence type="ECO:0000313" key="15">
    <source>
        <dbReference type="EMBL" id="REE03451.1"/>
    </source>
</evidence>
<organism evidence="15 16">
    <name type="scientific">Citricoccus muralis</name>
    <dbReference type="NCBI Taxonomy" id="169134"/>
    <lineage>
        <taxon>Bacteria</taxon>
        <taxon>Bacillati</taxon>
        <taxon>Actinomycetota</taxon>
        <taxon>Actinomycetes</taxon>
        <taxon>Micrococcales</taxon>
        <taxon>Micrococcaceae</taxon>
        <taxon>Citricoccus</taxon>
    </lineage>
</organism>
<feature type="region of interest" description="Disordered" evidence="13">
    <location>
        <begin position="1"/>
        <end position="32"/>
    </location>
</feature>
<gene>
    <name evidence="15" type="ORF">C8E99_1262</name>
</gene>
<keyword evidence="3" id="KW-0515">Mutator protein</keyword>